<name>A0A0D5XZ23_9PSED</name>
<protein>
    <submittedName>
        <fullName evidence="1">Uncharacterized protein</fullName>
    </submittedName>
</protein>
<dbReference type="AlphaFoldDB" id="A0A0D5XZ23"/>
<dbReference type="KEGG" id="pcz:PCL1606_28830"/>
<evidence type="ECO:0000313" key="2">
    <source>
        <dbReference type="Proteomes" id="UP000032748"/>
    </source>
</evidence>
<reference evidence="1 2" key="1">
    <citation type="journal article" date="2015" name="Mol. Plant Microbe Interact.">
        <title>Comparative Genomic Analysis of Pseudomonas chlororaphis PCL1606 Reveals New Insight into Antifungal Compounds Involved in Biocontrol.</title>
        <authorList>
            <person name="Calderon C.E."/>
            <person name="Ramos C."/>
            <person name="de Vicente A."/>
            <person name="Cazorla F.M."/>
        </authorList>
    </citation>
    <scope>NUCLEOTIDE SEQUENCE [LARGE SCALE GENOMIC DNA]</scope>
    <source>
        <strain evidence="1 2">PCL1606</strain>
    </source>
</reference>
<sequence>MQYAIIQHLFTLVKFDMQIIIINKSAQLLIRTYLEIYIVFPGIS</sequence>
<gene>
    <name evidence="1" type="ORF">PCL1606_28830</name>
</gene>
<dbReference type="Proteomes" id="UP000032748">
    <property type="component" value="Chromosome"/>
</dbReference>
<accession>A0A0D5XZ23</accession>
<organism evidence="1 2">
    <name type="scientific">Pseudomonas chlororaphis</name>
    <dbReference type="NCBI Taxonomy" id="587753"/>
    <lineage>
        <taxon>Bacteria</taxon>
        <taxon>Pseudomonadati</taxon>
        <taxon>Pseudomonadota</taxon>
        <taxon>Gammaproteobacteria</taxon>
        <taxon>Pseudomonadales</taxon>
        <taxon>Pseudomonadaceae</taxon>
        <taxon>Pseudomonas</taxon>
    </lineage>
</organism>
<dbReference type="EMBL" id="CP011110">
    <property type="protein sequence ID" value="AKA24333.1"/>
    <property type="molecule type" value="Genomic_DNA"/>
</dbReference>
<evidence type="ECO:0000313" key="1">
    <source>
        <dbReference type="EMBL" id="AKA24333.1"/>
    </source>
</evidence>
<proteinExistence type="predicted"/>